<keyword evidence="3" id="KW-1185">Reference proteome</keyword>
<name>J3ND27_ORYBR</name>
<feature type="compositionally biased region" description="Polar residues" evidence="1">
    <location>
        <begin position="33"/>
        <end position="44"/>
    </location>
</feature>
<evidence type="ECO:0000313" key="3">
    <source>
        <dbReference type="Proteomes" id="UP000006038"/>
    </source>
</evidence>
<dbReference type="SUPFAM" id="SSF54001">
    <property type="entry name" value="Cysteine proteinases"/>
    <property type="match status" value="1"/>
</dbReference>
<accession>J3ND27</accession>
<dbReference type="HOGENOM" id="CLU_1725119_0_0_1"/>
<reference evidence="2" key="2">
    <citation type="submission" date="2013-04" db="UniProtKB">
        <authorList>
            <consortium name="EnsemblPlants"/>
        </authorList>
    </citation>
    <scope>IDENTIFICATION</scope>
</reference>
<organism evidence="2">
    <name type="scientific">Oryza brachyantha</name>
    <name type="common">malo sina</name>
    <dbReference type="NCBI Taxonomy" id="4533"/>
    <lineage>
        <taxon>Eukaryota</taxon>
        <taxon>Viridiplantae</taxon>
        <taxon>Streptophyta</taxon>
        <taxon>Embryophyta</taxon>
        <taxon>Tracheophyta</taxon>
        <taxon>Spermatophyta</taxon>
        <taxon>Magnoliopsida</taxon>
        <taxon>Liliopsida</taxon>
        <taxon>Poales</taxon>
        <taxon>Poaceae</taxon>
        <taxon>BOP clade</taxon>
        <taxon>Oryzoideae</taxon>
        <taxon>Oryzeae</taxon>
        <taxon>Oryzinae</taxon>
        <taxon>Oryza</taxon>
    </lineage>
</organism>
<evidence type="ECO:0000256" key="1">
    <source>
        <dbReference type="SAM" id="MobiDB-lite"/>
    </source>
</evidence>
<reference evidence="2" key="1">
    <citation type="journal article" date="2013" name="Nat. Commun.">
        <title>Whole-genome sequencing of Oryza brachyantha reveals mechanisms underlying Oryza genome evolution.</title>
        <authorList>
            <person name="Chen J."/>
            <person name="Huang Q."/>
            <person name="Gao D."/>
            <person name="Wang J."/>
            <person name="Lang Y."/>
            <person name="Liu T."/>
            <person name="Li B."/>
            <person name="Bai Z."/>
            <person name="Luis Goicoechea J."/>
            <person name="Liang C."/>
            <person name="Chen C."/>
            <person name="Zhang W."/>
            <person name="Sun S."/>
            <person name="Liao Y."/>
            <person name="Zhang X."/>
            <person name="Yang L."/>
            <person name="Song C."/>
            <person name="Wang M."/>
            <person name="Shi J."/>
            <person name="Liu G."/>
            <person name="Liu J."/>
            <person name="Zhou H."/>
            <person name="Zhou W."/>
            <person name="Yu Q."/>
            <person name="An N."/>
            <person name="Chen Y."/>
            <person name="Cai Q."/>
            <person name="Wang B."/>
            <person name="Liu B."/>
            <person name="Min J."/>
            <person name="Huang Y."/>
            <person name="Wu H."/>
            <person name="Li Z."/>
            <person name="Zhang Y."/>
            <person name="Yin Y."/>
            <person name="Song W."/>
            <person name="Jiang J."/>
            <person name="Jackson S.A."/>
            <person name="Wing R.A."/>
            <person name="Wang J."/>
            <person name="Chen M."/>
        </authorList>
    </citation>
    <scope>NUCLEOTIDE SEQUENCE [LARGE SCALE GENOMIC DNA]</scope>
    <source>
        <strain evidence="2">cv. IRGC 101232</strain>
    </source>
</reference>
<dbReference type="Gramene" id="OB12G18850.1">
    <property type="protein sequence ID" value="OB12G18850.1"/>
    <property type="gene ID" value="OB12G18850"/>
</dbReference>
<dbReference type="InterPro" id="IPR038765">
    <property type="entry name" value="Papain-like_cys_pep_sf"/>
</dbReference>
<dbReference type="AlphaFoldDB" id="J3ND27"/>
<dbReference type="Proteomes" id="UP000006038">
    <property type="component" value="Chromosome 12"/>
</dbReference>
<feature type="region of interest" description="Disordered" evidence="1">
    <location>
        <begin position="33"/>
        <end position="62"/>
    </location>
</feature>
<sequence length="152" mass="17094">MEITRKILTRVKRIRFADSQIECEVVLPQTVANGGKSSSMASSDDAQRNLKLRPRTSSSGDGEAADDIIVHVLHNSHRLLYAINNDHKRVDIMDSNNYKLIGIAVNGHHGALSKRIMKWLIDALQTAVLKSFCWFGEFKKNFMDCPQDANLI</sequence>
<proteinExistence type="predicted"/>
<evidence type="ECO:0000313" key="2">
    <source>
        <dbReference type="EnsemblPlants" id="OB12G18850.1"/>
    </source>
</evidence>
<dbReference type="EnsemblPlants" id="OB12G18850.1">
    <property type="protein sequence ID" value="OB12G18850.1"/>
    <property type="gene ID" value="OB12G18850"/>
</dbReference>
<protein>
    <submittedName>
        <fullName evidence="2">Uncharacterized protein</fullName>
    </submittedName>
</protein>